<dbReference type="Pfam" id="PF23666">
    <property type="entry name" value="Rcc01698_C"/>
    <property type="match status" value="1"/>
</dbReference>
<evidence type="ECO:0000313" key="4">
    <source>
        <dbReference type="Proteomes" id="UP001259803"/>
    </source>
</evidence>
<dbReference type="Pfam" id="PF13550">
    <property type="entry name" value="Phage-tail_3"/>
    <property type="match status" value="1"/>
</dbReference>
<sequence>MATLVLTAVGTALGGPLGGAIGALAGRSIDGAIIGSNTREGPRLNDLRVTTSSYGSPVARHFGKVRSAGSVIWATELIERKEKVGGGKGRGSVAAYSYTASFAVALSSRPISSIGRIWADGNLLRGRAGDLKVGGVLRTYLGEEDQQVDPLIAADVGLDRCPAFRGLAYVVFEDLQLAEFGNRLPALTFEIIADELQVALTDVLSETAGAIDRPLAGLTGFSHSDGSYLDALAMLDPVFPVSCSVTGSVLKIKDATPASAAAAPLPAPLEGWDSDGGLKKGFSRQRTAQHKAAQVSLRYYDYDRDYQPGLQRSTASFNSDPVTLELPATLLSDDARKLADKAAVRLSAQKGRVLYRVASMDPNIEAGSFVQVPGDPALWQVMAFEWGSSGVELELQAVSGILSQGAVPAGDSGAINEAPDQLGGPTQLVVFELPWDGVGSPDVANMYAATSSGASGWTGATLFVSRDGAGLEPIGAARRERAIIGTVQEVLAPASCHVIDRETQIVVQLCADDLGLVGADLMSLSQGANRALIGDELIQFGSAEALGAGRWRLSLLLRGRGGTEAAISSHRGHEPFVLLDGRLTRLTPEKVFNPTADAIYASSIADAQPISASVALIGASLRPLSPVAAKAFRRVDNGVDVKWTRRARGAWAWLNDVETPLPENLERYEVRLVSGERLAGKWDVDQPFLHLSAQELSTALSGARSGNFLIRQVGRVSVSLPASVRYSI</sequence>
<dbReference type="InterPro" id="IPR056490">
    <property type="entry name" value="Rcc01698_C"/>
</dbReference>
<comment type="caution">
    <text evidence="3">The sequence shown here is derived from an EMBL/GenBank/DDBJ whole genome shotgun (WGS) entry which is preliminary data.</text>
</comment>
<evidence type="ECO:0000259" key="1">
    <source>
        <dbReference type="Pfam" id="PF13550"/>
    </source>
</evidence>
<reference evidence="3 4" key="1">
    <citation type="submission" date="2023-09" db="EMBL/GenBank/DDBJ databases">
        <authorList>
            <person name="Rey-Velasco X."/>
        </authorList>
    </citation>
    <scope>NUCLEOTIDE SEQUENCE [LARGE SCALE GENOMIC DNA]</scope>
    <source>
        <strain evidence="3 4">F390</strain>
    </source>
</reference>
<dbReference type="InterPro" id="IPR032876">
    <property type="entry name" value="J_dom"/>
</dbReference>
<accession>A0ABU2ZIV0</accession>
<protein>
    <submittedName>
        <fullName evidence="3">Phage tail protein</fullName>
    </submittedName>
</protein>
<feature type="domain" description="Rcc01698-like C-terminal" evidence="2">
    <location>
        <begin position="482"/>
        <end position="577"/>
    </location>
</feature>
<keyword evidence="4" id="KW-1185">Reference proteome</keyword>
<dbReference type="RefSeq" id="WP_311341113.1">
    <property type="nucleotide sequence ID" value="NZ_JAVRHS010000008.1"/>
</dbReference>
<organism evidence="3 4">
    <name type="scientific">Croceicoccus esteveae</name>
    <dbReference type="NCBI Taxonomy" id="3075597"/>
    <lineage>
        <taxon>Bacteria</taxon>
        <taxon>Pseudomonadati</taxon>
        <taxon>Pseudomonadota</taxon>
        <taxon>Alphaproteobacteria</taxon>
        <taxon>Sphingomonadales</taxon>
        <taxon>Erythrobacteraceae</taxon>
        <taxon>Croceicoccus</taxon>
    </lineage>
</organism>
<feature type="domain" description="Tip attachment protein J" evidence="1">
    <location>
        <begin position="229"/>
        <end position="386"/>
    </location>
</feature>
<proteinExistence type="predicted"/>
<evidence type="ECO:0000313" key="3">
    <source>
        <dbReference type="EMBL" id="MDT0576537.1"/>
    </source>
</evidence>
<gene>
    <name evidence="3" type="ORF">RM533_10090</name>
</gene>
<dbReference type="EMBL" id="JAVRHS010000008">
    <property type="protein sequence ID" value="MDT0576537.1"/>
    <property type="molecule type" value="Genomic_DNA"/>
</dbReference>
<name>A0ABU2ZIV0_9SPHN</name>
<dbReference type="Proteomes" id="UP001259803">
    <property type="component" value="Unassembled WGS sequence"/>
</dbReference>
<evidence type="ECO:0000259" key="2">
    <source>
        <dbReference type="Pfam" id="PF23666"/>
    </source>
</evidence>